<dbReference type="SUPFAM" id="SSF64307">
    <property type="entry name" value="SirA-like"/>
    <property type="match status" value="1"/>
</dbReference>
<organism evidence="3 4">
    <name type="scientific">Candidatus Thiodiazotropha taylori</name>
    <dbReference type="NCBI Taxonomy" id="2792791"/>
    <lineage>
        <taxon>Bacteria</taxon>
        <taxon>Pseudomonadati</taxon>
        <taxon>Pseudomonadota</taxon>
        <taxon>Gammaproteobacteria</taxon>
        <taxon>Chromatiales</taxon>
        <taxon>Sedimenticolaceae</taxon>
        <taxon>Candidatus Thiodiazotropha</taxon>
    </lineage>
</organism>
<dbReference type="PANTHER" id="PTHR33279">
    <property type="entry name" value="SULFUR CARRIER PROTEIN YEDF-RELATED"/>
    <property type="match status" value="1"/>
</dbReference>
<evidence type="ECO:0000256" key="1">
    <source>
        <dbReference type="ARBA" id="ARBA00008984"/>
    </source>
</evidence>
<name>A0A944MA36_9GAMM</name>
<dbReference type="Proteomes" id="UP000770889">
    <property type="component" value="Unassembled WGS sequence"/>
</dbReference>
<evidence type="ECO:0000259" key="2">
    <source>
        <dbReference type="Pfam" id="PF01206"/>
    </source>
</evidence>
<dbReference type="InterPro" id="IPR001455">
    <property type="entry name" value="TusA-like"/>
</dbReference>
<feature type="domain" description="UPF0033" evidence="2">
    <location>
        <begin position="5"/>
        <end position="72"/>
    </location>
</feature>
<protein>
    <submittedName>
        <fullName evidence="3">Sulfurtransferase TusA family protein</fullName>
    </submittedName>
</protein>
<proteinExistence type="inferred from homology"/>
<evidence type="ECO:0000313" key="4">
    <source>
        <dbReference type="Proteomes" id="UP000770889"/>
    </source>
</evidence>
<reference evidence="3 4" key="1">
    <citation type="submission" date="2021-05" db="EMBL/GenBank/DDBJ databases">
        <title>Genetic and Functional Diversity in Clade A Lucinid endosymbionts from the Bahamas.</title>
        <authorList>
            <person name="Giani N.M."/>
            <person name="Engel A.S."/>
            <person name="Campbell B.J."/>
        </authorList>
    </citation>
    <scope>NUCLEOTIDE SEQUENCE [LARGE SCALE GENOMIC DNA]</scope>
    <source>
        <strain evidence="3">LUC16012Gg_MoonRockCtena</strain>
    </source>
</reference>
<accession>A0A944MA36</accession>
<dbReference type="InterPro" id="IPR036868">
    <property type="entry name" value="TusA-like_sf"/>
</dbReference>
<dbReference type="EMBL" id="JAHHGM010000009">
    <property type="protein sequence ID" value="MBT2989602.1"/>
    <property type="molecule type" value="Genomic_DNA"/>
</dbReference>
<dbReference type="PANTHER" id="PTHR33279:SF6">
    <property type="entry name" value="SULFUR CARRIER PROTEIN YEDF-RELATED"/>
    <property type="match status" value="1"/>
</dbReference>
<dbReference type="Gene3D" id="3.30.110.40">
    <property type="entry name" value="TusA-like domain"/>
    <property type="match status" value="1"/>
</dbReference>
<evidence type="ECO:0000313" key="3">
    <source>
        <dbReference type="EMBL" id="MBT2989602.1"/>
    </source>
</evidence>
<comment type="caution">
    <text evidence="3">The sequence shown here is derived from an EMBL/GenBank/DDBJ whole genome shotgun (WGS) entry which is preliminary data.</text>
</comment>
<gene>
    <name evidence="3" type="ORF">KME65_11615</name>
</gene>
<dbReference type="AlphaFoldDB" id="A0A944MA36"/>
<dbReference type="Pfam" id="PF01206">
    <property type="entry name" value="TusA"/>
    <property type="match status" value="1"/>
</dbReference>
<dbReference type="CDD" id="cd00291">
    <property type="entry name" value="SirA_YedF_YeeD"/>
    <property type="match status" value="1"/>
</dbReference>
<sequence>MSRRIIDCRRLLCPMPVIKVQNAIEGLPGGSQVEAVCTDPGALKDIPAWSRINGHRVLEATSRDGEYIVVVEVVEGGAS</sequence>
<comment type="similarity">
    <text evidence="1">Belongs to the sulfur carrier protein TusA family.</text>
</comment>